<accession>A0AAX1UPE0</accession>
<organism evidence="2 3">
    <name type="scientific">Cereibacter sphaeroides</name>
    <name type="common">Rhodobacter sphaeroides</name>
    <dbReference type="NCBI Taxonomy" id="1063"/>
    <lineage>
        <taxon>Bacteria</taxon>
        <taxon>Pseudomonadati</taxon>
        <taxon>Pseudomonadota</taxon>
        <taxon>Alphaproteobacteria</taxon>
        <taxon>Rhodobacterales</taxon>
        <taxon>Paracoccaceae</taxon>
        <taxon>Cereibacter</taxon>
    </lineage>
</organism>
<proteinExistence type="predicted"/>
<dbReference type="EMBL" id="QWGP01000003">
    <property type="protein sequence ID" value="RHZ97531.1"/>
    <property type="molecule type" value="Genomic_DNA"/>
</dbReference>
<reference evidence="2 3" key="1">
    <citation type="submission" date="2018-08" db="EMBL/GenBank/DDBJ databases">
        <title>Draft genome sequence of Rhodobacter sphaeroides FY.</title>
        <authorList>
            <person name="Rayyan A."/>
            <person name="Meyer T.E."/>
            <person name="Kyndt J.A."/>
        </authorList>
    </citation>
    <scope>NUCLEOTIDE SEQUENCE [LARGE SCALE GENOMIC DNA]</scope>
    <source>
        <strain evidence="2 3">FY</strain>
    </source>
</reference>
<feature type="chain" id="PRO_5043746363" evidence="1">
    <location>
        <begin position="20"/>
        <end position="352"/>
    </location>
</feature>
<dbReference type="Proteomes" id="UP000266305">
    <property type="component" value="Unassembled WGS sequence"/>
</dbReference>
<dbReference type="RefSeq" id="WP_118999378.1">
    <property type="nucleotide sequence ID" value="NZ_QWGP01000003.1"/>
</dbReference>
<evidence type="ECO:0000313" key="2">
    <source>
        <dbReference type="EMBL" id="RHZ97531.1"/>
    </source>
</evidence>
<evidence type="ECO:0000313" key="3">
    <source>
        <dbReference type="Proteomes" id="UP000266305"/>
    </source>
</evidence>
<gene>
    <name evidence="2" type="ORF">D1114_04215</name>
</gene>
<dbReference type="AlphaFoldDB" id="A0AAX1UPE0"/>
<evidence type="ECO:0000256" key="1">
    <source>
        <dbReference type="SAM" id="SignalP"/>
    </source>
</evidence>
<keyword evidence="1" id="KW-0732">Signal</keyword>
<name>A0AAX1UPE0_CERSP</name>
<protein>
    <submittedName>
        <fullName evidence="2">Uncharacterized protein</fullName>
    </submittedName>
</protein>
<comment type="caution">
    <text evidence="2">The sequence shown here is derived from an EMBL/GenBank/DDBJ whole genome shotgun (WGS) entry which is preliminary data.</text>
</comment>
<feature type="signal peptide" evidence="1">
    <location>
        <begin position="1"/>
        <end position="19"/>
    </location>
</feature>
<sequence length="352" mass="36696">MIRRLARAVLGLALMGSLAATGLTAARIARDPALTPFTEAAADEIRAASDRAMARHAPPEAILARLAKRLAEEPPNPVAVEALAELAAEQGLTLPPDTAARLEELREETLWEDAAGCLACLWDAVSCSLSAELLCQAPMVLTPAGDVAGLARAGQAWASGAEVDRVDLTLSTVGLGATAAVLVSGGSSATVKVGAGLLRMAHRMRLLSPPLARLVTRTAATAVDWARLPAVRSTGDMAGLLRPEALRPMAEVAEGLGRIGARLPPAQTLHLLRHVDDAADARRFAAATEALGPRTVVRVEMLGKTRFLRATLRWSDATRALMASLAALLASATGLLMGAAQSLGLRLLRRLA</sequence>